<dbReference type="SUPFAM" id="SSF52540">
    <property type="entry name" value="P-loop containing nucleoside triphosphate hydrolases"/>
    <property type="match status" value="1"/>
</dbReference>
<organism evidence="10 11">
    <name type="scientific">Favolaschia claudopus</name>
    <dbReference type="NCBI Taxonomy" id="2862362"/>
    <lineage>
        <taxon>Eukaryota</taxon>
        <taxon>Fungi</taxon>
        <taxon>Dikarya</taxon>
        <taxon>Basidiomycota</taxon>
        <taxon>Agaricomycotina</taxon>
        <taxon>Agaricomycetes</taxon>
        <taxon>Agaricomycetidae</taxon>
        <taxon>Agaricales</taxon>
        <taxon>Marasmiineae</taxon>
        <taxon>Mycenaceae</taxon>
        <taxon>Favolaschia</taxon>
    </lineage>
</organism>
<dbReference type="PANTHER" id="PTHR13710">
    <property type="entry name" value="DNA HELICASE RECQ FAMILY MEMBER"/>
    <property type="match status" value="1"/>
</dbReference>
<feature type="compositionally biased region" description="Acidic residues" evidence="7">
    <location>
        <begin position="880"/>
        <end position="890"/>
    </location>
</feature>
<evidence type="ECO:0000256" key="2">
    <source>
        <dbReference type="ARBA" id="ARBA00022741"/>
    </source>
</evidence>
<dbReference type="InterPro" id="IPR014001">
    <property type="entry name" value="Helicase_ATP-bd"/>
</dbReference>
<dbReference type="PROSITE" id="PS51194">
    <property type="entry name" value="HELICASE_CTER"/>
    <property type="match status" value="1"/>
</dbReference>
<dbReference type="GO" id="GO:0005524">
    <property type="term" value="F:ATP binding"/>
    <property type="evidence" value="ECO:0007669"/>
    <property type="project" value="UniProtKB-KW"/>
</dbReference>
<keyword evidence="11" id="KW-1185">Reference proteome</keyword>
<dbReference type="GO" id="GO:0005634">
    <property type="term" value="C:nucleus"/>
    <property type="evidence" value="ECO:0007669"/>
    <property type="project" value="TreeGrafter"/>
</dbReference>
<dbReference type="InterPro" id="IPR027417">
    <property type="entry name" value="P-loop_NTPase"/>
</dbReference>
<evidence type="ECO:0000256" key="5">
    <source>
        <dbReference type="ARBA" id="ARBA00034808"/>
    </source>
</evidence>
<proteinExistence type="inferred from homology"/>
<dbReference type="GO" id="GO:0003676">
    <property type="term" value="F:nucleic acid binding"/>
    <property type="evidence" value="ECO:0007669"/>
    <property type="project" value="InterPro"/>
</dbReference>
<reference evidence="10 11" key="1">
    <citation type="journal article" date="2024" name="J Genomics">
        <title>Draft genome sequencing and assembly of Favolaschia claudopus CIRM-BRFM 2984 isolated from oak limbs.</title>
        <authorList>
            <person name="Navarro D."/>
            <person name="Drula E."/>
            <person name="Chaduli D."/>
            <person name="Cazenave R."/>
            <person name="Ahrendt S."/>
            <person name="Wang J."/>
            <person name="Lipzen A."/>
            <person name="Daum C."/>
            <person name="Barry K."/>
            <person name="Grigoriev I.V."/>
            <person name="Favel A."/>
            <person name="Rosso M.N."/>
            <person name="Martin F."/>
        </authorList>
    </citation>
    <scope>NUCLEOTIDE SEQUENCE [LARGE SCALE GENOMIC DNA]</scope>
    <source>
        <strain evidence="10 11">CIRM-BRFM 2984</strain>
    </source>
</reference>
<feature type="region of interest" description="Disordered" evidence="7">
    <location>
        <begin position="880"/>
        <end position="911"/>
    </location>
</feature>
<sequence length="1707" mass="190478">MTKIIHLNDTGDWVTTPALRAAGLSVNTELGLVICLEHNNAYTLDNYSQHISRKHAQPKLGPVEQDLTHFHISNDYPDLHTHSEARPIIPGLPVTEGQFGCPDCPYSGNSKTVNRHCRDEKHGGGGGNNVISGLCTQILNNGIARSCYRVLPQPATTTLPPSGAQDELLSEILEFEVPAQAEIPNARQISTWLMGNQWHKEIEPYREHVSELCTLVAMPKPEEFEGLATSIKHYYYNATDLIKDTELLILRMINSHDIDTGAVNHTPLHEHHQGNTTLNQYLVPITHFLAALMRHSPHYSFPTTPQLADAVAGLHDEISHNSLHDVFMALWKAQWLATGAAKTADPTMKFLCLFRLKPDGSFHTAKDTTRPITQLCRCIQLALLTEIHALVDSGEAASQMDAWKMVAPFVKDNELTSFANLITLQHFATSQAMKGMSMPHINWLDRKKWTKLQFDGNPISLGQITEIVGRLEDKIKKLWEEEIMFGLGLRVPYGDLQDDLLNKTPGYSFIQDARNPFLAHKNTLVRQIFADEKLRNRFVTLKPGAKQALLNILEARKWLVSLATVEGLIMLAAELSDGGVIRGTELASMLARNTPFANRNLAGLGKFVALVRQYDKTSNNTQSDKLVPLAMSSFLADLIVQLHTLARPLAQFFASVIWPSDVTVQQNYRCMLFMNIGREFVSDNISELMAINSLPILDWGLTLWSHRHINIAFRKKHCTSILDTDDTHVTLNALSNGHSAQTEKRIYGISPDAWAGVPEEAFNLYLENSTLWQQTIRIVPGGMGLSYTEAHHSRFHALVTPEPEDELGMQAMLQAQTQMLRQVLEASQQLQAKVDSLEKTVAKLTHQSKWFFFDLTDMKQLYAPLLEAVVRLSDDELSMDGISNDEDDNAETSQDKKAIAVPPPVTKSSVHEKDMSDIVSFPLEVTPPPFKPVLRKATQPQWPSHPVASTSRAVLPPQQKPSPPVLYGAKATWKSHQQYEAVKHILALKSDVIVTLPTGGGKTLIVVLCSMVEKGYSVIVLPLLSVIEDWERRLDMMGVGYERFGSGDTELHGKHNLILVTSDMARTSRWDTAIGKLNQSRPVLRYVLDEGHYYATDDVFRAKAFSNPFQLRKFPIQIVILSATIPELMRKFLVDAFELSNPVHVAGSVHRRELTLSINTSFGSFVKQLEKAEAIIEREISSELFASSDASRYLVFVSTVEAGKQAAKTLALPLYHANSEKLPITDEERQNMYSEWISGVHLGLVCTTALSAGNDYAHVRFTIHLDVPHDWVLSNQQMGRACRDGLPGTNYILANSMPFFAKSKKSKDKQRDYGDLTGQQAWKDVLYPPKGQTYPESCHTYQETALFDGDAQTCSENAENAPVVRKTEQPDQLDFSMLVAPDEPHTLKRKLEASFQDSTDRARKRSAKMLETSMGDKAAFRSMMDALGNHMPSYGNGECGAAFLAKGPQKCRDSLEFGSPDIPDLVKHCVRGHTQCTRQHRSTDVKVWDNTTTRTLSFGKETTDQAIQQGNARVSNGIQQDVGELAAHSCPLERKGNRGAPSQQKDVLKCTTPRATIHHQVQWQAINPACLLTGGYNDRELRAKGRHKLPESGDRSRETSYLPRECRAAFREKVSEWTGIHGVVGIVGRNPRRINATGCKLDLKSPESMASQGIHGVDCQPFANRKIKRTLSNNLSTNSKVHKESYRRAQALILNAKNLEPSASPYN</sequence>
<dbReference type="PANTHER" id="PTHR13710:SF145">
    <property type="entry name" value="ATP-DEPENDENT DNA HELICASE"/>
    <property type="match status" value="1"/>
</dbReference>
<dbReference type="SMART" id="SM00487">
    <property type="entry name" value="DEXDc"/>
    <property type="match status" value="1"/>
</dbReference>
<comment type="catalytic activity">
    <reaction evidence="4">
        <text>Couples ATP hydrolysis with the unwinding of duplex DNA by translocating in the 3'-5' direction.</text>
        <dbReference type="EC" id="5.6.2.4"/>
    </reaction>
</comment>
<comment type="caution">
    <text evidence="10">The sequence shown here is derived from an EMBL/GenBank/DDBJ whole genome shotgun (WGS) entry which is preliminary data.</text>
</comment>
<dbReference type="Proteomes" id="UP001362999">
    <property type="component" value="Unassembled WGS sequence"/>
</dbReference>
<evidence type="ECO:0000256" key="7">
    <source>
        <dbReference type="SAM" id="MobiDB-lite"/>
    </source>
</evidence>
<dbReference type="Pfam" id="PF00270">
    <property type="entry name" value="DEAD"/>
    <property type="match status" value="1"/>
</dbReference>
<feature type="coiled-coil region" evidence="6">
    <location>
        <begin position="813"/>
        <end position="847"/>
    </location>
</feature>
<evidence type="ECO:0000256" key="4">
    <source>
        <dbReference type="ARBA" id="ARBA00034617"/>
    </source>
</evidence>
<evidence type="ECO:0000256" key="3">
    <source>
        <dbReference type="ARBA" id="ARBA00022840"/>
    </source>
</evidence>
<feature type="domain" description="Helicase ATP-binding" evidence="8">
    <location>
        <begin position="983"/>
        <end position="1143"/>
    </location>
</feature>
<keyword evidence="3" id="KW-0067">ATP-binding</keyword>
<comment type="similarity">
    <text evidence="1">Belongs to the helicase family. RecQ subfamily.</text>
</comment>
<keyword evidence="2" id="KW-0547">Nucleotide-binding</keyword>
<dbReference type="EC" id="5.6.2.4" evidence="5"/>
<evidence type="ECO:0000256" key="1">
    <source>
        <dbReference type="ARBA" id="ARBA00005446"/>
    </source>
</evidence>
<dbReference type="GO" id="GO:0005694">
    <property type="term" value="C:chromosome"/>
    <property type="evidence" value="ECO:0007669"/>
    <property type="project" value="TreeGrafter"/>
</dbReference>
<dbReference type="InterPro" id="IPR011545">
    <property type="entry name" value="DEAD/DEAH_box_helicase_dom"/>
</dbReference>
<feature type="domain" description="Helicase C-terminal" evidence="9">
    <location>
        <begin position="1168"/>
        <end position="1333"/>
    </location>
</feature>
<evidence type="ECO:0000259" key="9">
    <source>
        <dbReference type="PROSITE" id="PS51194"/>
    </source>
</evidence>
<dbReference type="GO" id="GO:0043138">
    <property type="term" value="F:3'-5' DNA helicase activity"/>
    <property type="evidence" value="ECO:0007669"/>
    <property type="project" value="UniProtKB-EC"/>
</dbReference>
<dbReference type="EMBL" id="JAWWNJ010000079">
    <property type="protein sequence ID" value="KAK7002178.1"/>
    <property type="molecule type" value="Genomic_DNA"/>
</dbReference>
<dbReference type="InterPro" id="IPR001650">
    <property type="entry name" value="Helicase_C-like"/>
</dbReference>
<keyword evidence="6" id="KW-0175">Coiled coil</keyword>
<feature type="region of interest" description="Disordered" evidence="7">
    <location>
        <begin position="941"/>
        <end position="960"/>
    </location>
</feature>
<evidence type="ECO:0000313" key="10">
    <source>
        <dbReference type="EMBL" id="KAK7002178.1"/>
    </source>
</evidence>
<evidence type="ECO:0000256" key="6">
    <source>
        <dbReference type="SAM" id="Coils"/>
    </source>
</evidence>
<gene>
    <name evidence="10" type="ORF">R3P38DRAFT_2794732</name>
</gene>
<dbReference type="PROSITE" id="PS51192">
    <property type="entry name" value="HELICASE_ATP_BIND_1"/>
    <property type="match status" value="1"/>
</dbReference>
<dbReference type="Pfam" id="PF00271">
    <property type="entry name" value="Helicase_C"/>
    <property type="match status" value="1"/>
</dbReference>
<name>A0AAW0A892_9AGAR</name>
<accession>A0AAW0A892</accession>
<evidence type="ECO:0000313" key="11">
    <source>
        <dbReference type="Proteomes" id="UP001362999"/>
    </source>
</evidence>
<protein>
    <recommendedName>
        <fullName evidence="5">DNA 3'-5' helicase</fullName>
        <ecNumber evidence="5">5.6.2.4</ecNumber>
    </recommendedName>
</protein>
<feature type="compositionally biased region" description="Polar residues" evidence="7">
    <location>
        <begin position="941"/>
        <end position="952"/>
    </location>
</feature>
<evidence type="ECO:0000259" key="8">
    <source>
        <dbReference type="PROSITE" id="PS51192"/>
    </source>
</evidence>
<dbReference type="Gene3D" id="3.40.50.300">
    <property type="entry name" value="P-loop containing nucleotide triphosphate hydrolases"/>
    <property type="match status" value="2"/>
</dbReference>